<dbReference type="EMBL" id="JAIVGD010000002">
    <property type="protein sequence ID" value="KAH0778969.1"/>
    <property type="molecule type" value="Genomic_DNA"/>
</dbReference>
<dbReference type="Pfam" id="PF03732">
    <property type="entry name" value="Retrotrans_gag"/>
    <property type="match status" value="1"/>
</dbReference>
<organism evidence="3 4">
    <name type="scientific">Solanum tuberosum</name>
    <name type="common">Potato</name>
    <dbReference type="NCBI Taxonomy" id="4113"/>
    <lineage>
        <taxon>Eukaryota</taxon>
        <taxon>Viridiplantae</taxon>
        <taxon>Streptophyta</taxon>
        <taxon>Embryophyta</taxon>
        <taxon>Tracheophyta</taxon>
        <taxon>Spermatophyta</taxon>
        <taxon>Magnoliopsida</taxon>
        <taxon>eudicotyledons</taxon>
        <taxon>Gunneridae</taxon>
        <taxon>Pentapetalae</taxon>
        <taxon>asterids</taxon>
        <taxon>lamiids</taxon>
        <taxon>Solanales</taxon>
        <taxon>Solanaceae</taxon>
        <taxon>Solanoideae</taxon>
        <taxon>Solaneae</taxon>
        <taxon>Solanum</taxon>
    </lineage>
</organism>
<evidence type="ECO:0008006" key="5">
    <source>
        <dbReference type="Google" id="ProtNLM"/>
    </source>
</evidence>
<dbReference type="PANTHER" id="PTHR37610">
    <property type="entry name" value="CCHC-TYPE DOMAIN-CONTAINING PROTEIN"/>
    <property type="match status" value="1"/>
</dbReference>
<feature type="domain" description="Retrotransposon gag" evidence="1">
    <location>
        <begin position="95"/>
        <end position="166"/>
    </location>
</feature>
<feature type="domain" description="Retrotransposon Copia-like N-terminal" evidence="2">
    <location>
        <begin position="34"/>
        <end position="75"/>
    </location>
</feature>
<gene>
    <name evidence="3" type="ORF">KY290_005396</name>
</gene>
<comment type="caution">
    <text evidence="3">The sequence shown here is derived from an EMBL/GenBank/DDBJ whole genome shotgun (WGS) entry which is preliminary data.</text>
</comment>
<proteinExistence type="predicted"/>
<dbReference type="Proteomes" id="UP000826656">
    <property type="component" value="Unassembled WGS sequence"/>
</dbReference>
<dbReference type="Pfam" id="PF14244">
    <property type="entry name" value="Retrotran_gag_3"/>
    <property type="match status" value="1"/>
</dbReference>
<dbReference type="PANTHER" id="PTHR37610:SF85">
    <property type="entry name" value="REVERSE TRANSCRIPTASE DOMAIN-CONTAINING PROTEIN"/>
    <property type="match status" value="1"/>
</dbReference>
<dbReference type="InterPro" id="IPR029472">
    <property type="entry name" value="Copia-like_N"/>
</dbReference>
<evidence type="ECO:0000313" key="3">
    <source>
        <dbReference type="EMBL" id="KAH0778969.1"/>
    </source>
</evidence>
<protein>
    <recommendedName>
        <fullName evidence="5">Retrotransposon Copia-like N-terminal domain-containing protein</fullName>
    </recommendedName>
</protein>
<name>A0ABQ7WE18_SOLTU</name>
<evidence type="ECO:0000259" key="1">
    <source>
        <dbReference type="Pfam" id="PF03732"/>
    </source>
</evidence>
<evidence type="ECO:0000313" key="4">
    <source>
        <dbReference type="Proteomes" id="UP000826656"/>
    </source>
</evidence>
<accession>A0ABQ7WE18</accession>
<sequence length="186" mass="21062">MVSENAQTSTSSGIQVTQTVDLNHPLHLHTSYLSGVSLISLQLTGTENYSIWSRFMRIALLRRNKLGFIDGTCKKEKFGEELWAQWGRANDVVLSWLMKVVSNSLLSGIVYASNAYVVWEELKERFDKVNGARTFNLHKEITSLTQGTSSVSTYFTKLKGLWNELKSLVPTLGCECEKSRDFLIYL</sequence>
<keyword evidence="4" id="KW-1185">Reference proteome</keyword>
<dbReference type="InterPro" id="IPR005162">
    <property type="entry name" value="Retrotrans_gag_dom"/>
</dbReference>
<evidence type="ECO:0000259" key="2">
    <source>
        <dbReference type="Pfam" id="PF14244"/>
    </source>
</evidence>
<reference evidence="3 4" key="1">
    <citation type="journal article" date="2021" name="bioRxiv">
        <title>Chromosome-scale and haplotype-resolved genome assembly of a tetraploid potato cultivar.</title>
        <authorList>
            <person name="Sun H."/>
            <person name="Jiao W.-B."/>
            <person name="Krause K."/>
            <person name="Campoy J.A."/>
            <person name="Goel M."/>
            <person name="Folz-Donahue K."/>
            <person name="Kukat C."/>
            <person name="Huettel B."/>
            <person name="Schneeberger K."/>
        </authorList>
    </citation>
    <scope>NUCLEOTIDE SEQUENCE [LARGE SCALE GENOMIC DNA]</scope>
    <source>
        <strain evidence="3">SolTubOtavaFocal</strain>
        <tissue evidence="3">Leaves</tissue>
    </source>
</reference>